<dbReference type="AlphaFoldDB" id="A0AAD7GGL7"/>
<evidence type="ECO:0000256" key="1">
    <source>
        <dbReference type="SAM" id="MobiDB-lite"/>
    </source>
</evidence>
<sequence length="216" mass="23743">MGQVWEAFCGESEKKKISKSSFKISTVTFGGSEANNAGRQIERRIWESLAAQERPIAAQTNIIGKIRGHSEIHVHSASRTVVRQRESTRSDGAASPDPGRQDPSHSQQRSCEAAEFLDKKSQNTVIQVGTNYENYGITAADCGSAVPLLQSTVQPRLDRAASLRPRGALHYSGLDLSDSELKDVDPGMSQNVAEEDIGKAEMGATVQWWWWSERSI</sequence>
<reference evidence="2" key="1">
    <citation type="submission" date="2023-03" db="EMBL/GenBank/DDBJ databases">
        <title>Massive genome expansion in bonnet fungi (Mycena s.s.) driven by repeated elements and novel gene families across ecological guilds.</title>
        <authorList>
            <consortium name="Lawrence Berkeley National Laboratory"/>
            <person name="Harder C.B."/>
            <person name="Miyauchi S."/>
            <person name="Viragh M."/>
            <person name="Kuo A."/>
            <person name="Thoen E."/>
            <person name="Andreopoulos B."/>
            <person name="Lu D."/>
            <person name="Skrede I."/>
            <person name="Drula E."/>
            <person name="Henrissat B."/>
            <person name="Morin E."/>
            <person name="Kohler A."/>
            <person name="Barry K."/>
            <person name="LaButti K."/>
            <person name="Morin E."/>
            <person name="Salamov A."/>
            <person name="Lipzen A."/>
            <person name="Mereny Z."/>
            <person name="Hegedus B."/>
            <person name="Baldrian P."/>
            <person name="Stursova M."/>
            <person name="Weitz H."/>
            <person name="Taylor A."/>
            <person name="Grigoriev I.V."/>
            <person name="Nagy L.G."/>
            <person name="Martin F."/>
            <person name="Kauserud H."/>
        </authorList>
    </citation>
    <scope>NUCLEOTIDE SEQUENCE</scope>
    <source>
        <strain evidence="2">CBHHK067</strain>
    </source>
</reference>
<protein>
    <submittedName>
        <fullName evidence="2">Uncharacterized protein</fullName>
    </submittedName>
</protein>
<feature type="region of interest" description="Disordered" evidence="1">
    <location>
        <begin position="75"/>
        <end position="110"/>
    </location>
</feature>
<organism evidence="2 3">
    <name type="scientific">Mycena rosella</name>
    <name type="common">Pink bonnet</name>
    <name type="synonym">Agaricus rosellus</name>
    <dbReference type="NCBI Taxonomy" id="1033263"/>
    <lineage>
        <taxon>Eukaryota</taxon>
        <taxon>Fungi</taxon>
        <taxon>Dikarya</taxon>
        <taxon>Basidiomycota</taxon>
        <taxon>Agaricomycotina</taxon>
        <taxon>Agaricomycetes</taxon>
        <taxon>Agaricomycetidae</taxon>
        <taxon>Agaricales</taxon>
        <taxon>Marasmiineae</taxon>
        <taxon>Mycenaceae</taxon>
        <taxon>Mycena</taxon>
    </lineage>
</organism>
<dbReference type="EMBL" id="JARKIE010000081">
    <property type="protein sequence ID" value="KAJ7688108.1"/>
    <property type="molecule type" value="Genomic_DNA"/>
</dbReference>
<comment type="caution">
    <text evidence="2">The sequence shown here is derived from an EMBL/GenBank/DDBJ whole genome shotgun (WGS) entry which is preliminary data.</text>
</comment>
<evidence type="ECO:0000313" key="3">
    <source>
        <dbReference type="Proteomes" id="UP001221757"/>
    </source>
</evidence>
<dbReference type="Proteomes" id="UP001221757">
    <property type="component" value="Unassembled WGS sequence"/>
</dbReference>
<gene>
    <name evidence="2" type="ORF">B0H17DRAFT_1135764</name>
</gene>
<accession>A0AAD7GGL7</accession>
<keyword evidence="3" id="KW-1185">Reference proteome</keyword>
<name>A0AAD7GGL7_MYCRO</name>
<proteinExistence type="predicted"/>
<evidence type="ECO:0000313" key="2">
    <source>
        <dbReference type="EMBL" id="KAJ7688108.1"/>
    </source>
</evidence>